<feature type="domain" description="EXPERA" evidence="9">
    <location>
        <begin position="8"/>
        <end position="178"/>
    </location>
</feature>
<dbReference type="InterPro" id="IPR016964">
    <property type="entry name" value="Sigma2_recept"/>
</dbReference>
<name>A0ABP0CYV4_9PEZI</name>
<evidence type="ECO:0000313" key="10">
    <source>
        <dbReference type="EMBL" id="CAK7237322.1"/>
    </source>
</evidence>
<keyword evidence="11" id="KW-1185">Reference proteome</keyword>
<sequence>MPLTQSTRDRIWLVWFGIQIPVILCVDAVEKYPAWLVADAGAPLHFLHTFRQWYVATYRDPLIEWTPARDAALGAGGSWMSLFLWIELTFTLPVVFYAVYRFASKLSSKLSSKPATSASTTGPLELLLLVYALETALTTAVCIHDVGFWNPAVYSTADKNVFRFQLFGPWFAMPALLFADMYGRLLARFNVDSAKKTQ</sequence>
<comment type="caution">
    <text evidence="10">The sequence shown here is derived from an EMBL/GenBank/DDBJ whole genome shotgun (WGS) entry which is preliminary data.</text>
</comment>
<feature type="transmembrane region" description="Helical" evidence="8">
    <location>
        <begin position="167"/>
        <end position="187"/>
    </location>
</feature>
<keyword evidence="6 7" id="KW-0472">Membrane</keyword>
<feature type="transmembrane region" description="Helical" evidence="8">
    <location>
        <begin position="124"/>
        <end position="147"/>
    </location>
</feature>
<evidence type="ECO:0000256" key="2">
    <source>
        <dbReference type="ARBA" id="ARBA00009096"/>
    </source>
</evidence>
<dbReference type="InterPro" id="IPR033118">
    <property type="entry name" value="EXPERA"/>
</dbReference>
<protein>
    <recommendedName>
        <fullName evidence="9">EXPERA domain-containing protein</fullName>
    </recommendedName>
</protein>
<dbReference type="PANTHER" id="PTHR31204">
    <property type="entry name" value="SIGMA INTRACELLULAR RECEPTOR 2"/>
    <property type="match status" value="1"/>
</dbReference>
<keyword evidence="4" id="KW-0256">Endoplasmic reticulum</keyword>
<dbReference type="PROSITE" id="PS51751">
    <property type="entry name" value="EXPERA"/>
    <property type="match status" value="1"/>
</dbReference>
<dbReference type="PIRSF" id="PIRSF031032">
    <property type="entry name" value="TMP_97_prd"/>
    <property type="match status" value="1"/>
</dbReference>
<feature type="transmembrane region" description="Helical" evidence="8">
    <location>
        <begin position="12"/>
        <end position="29"/>
    </location>
</feature>
<dbReference type="EMBL" id="CAWUHB010000147">
    <property type="protein sequence ID" value="CAK7237322.1"/>
    <property type="molecule type" value="Genomic_DNA"/>
</dbReference>
<evidence type="ECO:0000256" key="4">
    <source>
        <dbReference type="ARBA" id="ARBA00022824"/>
    </source>
</evidence>
<evidence type="ECO:0000256" key="8">
    <source>
        <dbReference type="SAM" id="Phobius"/>
    </source>
</evidence>
<dbReference type="PANTHER" id="PTHR31204:SF1">
    <property type="entry name" value="SIGMA INTRACELLULAR RECEPTOR 2"/>
    <property type="match status" value="1"/>
</dbReference>
<evidence type="ECO:0000256" key="3">
    <source>
        <dbReference type="ARBA" id="ARBA00022692"/>
    </source>
</evidence>
<comment type="subcellular location">
    <subcellularLocation>
        <location evidence="1">Endoplasmic reticulum membrane</location>
        <topology evidence="1">Multi-pass membrane protein</topology>
    </subcellularLocation>
</comment>
<evidence type="ECO:0000259" key="9">
    <source>
        <dbReference type="PROSITE" id="PS51751"/>
    </source>
</evidence>
<evidence type="ECO:0000256" key="1">
    <source>
        <dbReference type="ARBA" id="ARBA00004477"/>
    </source>
</evidence>
<dbReference type="InterPro" id="IPR051987">
    <property type="entry name" value="Sigma-2_receptor-like"/>
</dbReference>
<evidence type="ECO:0000256" key="6">
    <source>
        <dbReference type="ARBA" id="ARBA00023136"/>
    </source>
</evidence>
<keyword evidence="5 7" id="KW-1133">Transmembrane helix</keyword>
<comment type="similarity">
    <text evidence="2">Belongs to the TMEM97/sigma-2 receptor family.</text>
</comment>
<proteinExistence type="inferred from homology"/>
<evidence type="ECO:0000256" key="7">
    <source>
        <dbReference type="PROSITE-ProRule" id="PRU01087"/>
    </source>
</evidence>
<dbReference type="Proteomes" id="UP001642405">
    <property type="component" value="Unassembled WGS sequence"/>
</dbReference>
<evidence type="ECO:0000256" key="5">
    <source>
        <dbReference type="ARBA" id="ARBA00022989"/>
    </source>
</evidence>
<keyword evidence="3 7" id="KW-0812">Transmembrane</keyword>
<dbReference type="Pfam" id="PF05241">
    <property type="entry name" value="EBP"/>
    <property type="match status" value="1"/>
</dbReference>
<organism evidence="10 11">
    <name type="scientific">Sporothrix curviconia</name>
    <dbReference type="NCBI Taxonomy" id="1260050"/>
    <lineage>
        <taxon>Eukaryota</taxon>
        <taxon>Fungi</taxon>
        <taxon>Dikarya</taxon>
        <taxon>Ascomycota</taxon>
        <taxon>Pezizomycotina</taxon>
        <taxon>Sordariomycetes</taxon>
        <taxon>Sordariomycetidae</taxon>
        <taxon>Ophiostomatales</taxon>
        <taxon>Ophiostomataceae</taxon>
        <taxon>Sporothrix</taxon>
    </lineage>
</organism>
<gene>
    <name evidence="10" type="ORF">SCUCBS95973_009920</name>
</gene>
<feature type="transmembrane region" description="Helical" evidence="8">
    <location>
        <begin position="82"/>
        <end position="103"/>
    </location>
</feature>
<evidence type="ECO:0000313" key="11">
    <source>
        <dbReference type="Proteomes" id="UP001642405"/>
    </source>
</evidence>
<accession>A0ABP0CYV4</accession>
<reference evidence="10 11" key="1">
    <citation type="submission" date="2024-01" db="EMBL/GenBank/DDBJ databases">
        <authorList>
            <person name="Allen C."/>
            <person name="Tagirdzhanova G."/>
        </authorList>
    </citation>
    <scope>NUCLEOTIDE SEQUENCE [LARGE SCALE GENOMIC DNA]</scope>
</reference>